<sequence length="297" mass="30136">MSKALSGVVVGVDVGTASDAAVELAADLAARHGRPLLLLHVLELTVLTGPLPFAVDIERLQAAREVMLADQAVELCRRHPSVEISSAVAVGNAAATLAEASRTAWTVVVGCRGRGGFTELLLGSVSAQLCEHAHGPVIVARPAEPGQGPSPGLPVVVGVDGSPGSEAAVGYAYAEADSRDVALVVRHVWWLPGGEGIAPAGGRPVDLASLEEEAGRVVAEVVAGWSATFPDVDVQVRLSHGSDPEAALVEASAHACLVVVGSRGRGGFAGLLLGSVSQALVHHAGCPVAIVRSHRAP</sequence>
<organism evidence="3 4">
    <name type="scientific">Luedemannella helvata</name>
    <dbReference type="NCBI Taxonomy" id="349315"/>
    <lineage>
        <taxon>Bacteria</taxon>
        <taxon>Bacillati</taxon>
        <taxon>Actinomycetota</taxon>
        <taxon>Actinomycetes</taxon>
        <taxon>Micromonosporales</taxon>
        <taxon>Micromonosporaceae</taxon>
        <taxon>Luedemannella</taxon>
    </lineage>
</organism>
<name>A0ABP4WTL3_9ACTN</name>
<dbReference type="PANTHER" id="PTHR31964:SF113">
    <property type="entry name" value="USPA DOMAIN-CONTAINING PROTEIN"/>
    <property type="match status" value="1"/>
</dbReference>
<evidence type="ECO:0000259" key="2">
    <source>
        <dbReference type="Pfam" id="PF00582"/>
    </source>
</evidence>
<accession>A0ABP4WTL3</accession>
<dbReference type="EMBL" id="BAAALS010000018">
    <property type="protein sequence ID" value="GAA1762669.1"/>
    <property type="molecule type" value="Genomic_DNA"/>
</dbReference>
<evidence type="ECO:0000256" key="1">
    <source>
        <dbReference type="ARBA" id="ARBA00008791"/>
    </source>
</evidence>
<dbReference type="RefSeq" id="WP_344083290.1">
    <property type="nucleotide sequence ID" value="NZ_BAAALS010000018.1"/>
</dbReference>
<dbReference type="Pfam" id="PF00582">
    <property type="entry name" value="Usp"/>
    <property type="match status" value="2"/>
</dbReference>
<reference evidence="4" key="1">
    <citation type="journal article" date="2019" name="Int. J. Syst. Evol. Microbiol.">
        <title>The Global Catalogue of Microorganisms (GCM) 10K type strain sequencing project: providing services to taxonomists for standard genome sequencing and annotation.</title>
        <authorList>
            <consortium name="The Broad Institute Genomics Platform"/>
            <consortium name="The Broad Institute Genome Sequencing Center for Infectious Disease"/>
            <person name="Wu L."/>
            <person name="Ma J."/>
        </authorList>
    </citation>
    <scope>NUCLEOTIDE SEQUENCE [LARGE SCALE GENOMIC DNA]</scope>
    <source>
        <strain evidence="4">JCM 13249</strain>
    </source>
</reference>
<comment type="caution">
    <text evidence="3">The sequence shown here is derived from an EMBL/GenBank/DDBJ whole genome shotgun (WGS) entry which is preliminary data.</text>
</comment>
<proteinExistence type="inferred from homology"/>
<dbReference type="PRINTS" id="PR01438">
    <property type="entry name" value="UNVRSLSTRESS"/>
</dbReference>
<comment type="similarity">
    <text evidence="1">Belongs to the universal stress protein A family.</text>
</comment>
<dbReference type="Gene3D" id="3.40.50.620">
    <property type="entry name" value="HUPs"/>
    <property type="match status" value="2"/>
</dbReference>
<evidence type="ECO:0000313" key="3">
    <source>
        <dbReference type="EMBL" id="GAA1762669.1"/>
    </source>
</evidence>
<keyword evidence="4" id="KW-1185">Reference proteome</keyword>
<dbReference type="Proteomes" id="UP001500655">
    <property type="component" value="Unassembled WGS sequence"/>
</dbReference>
<protein>
    <submittedName>
        <fullName evidence="3">Universal stress protein</fullName>
    </submittedName>
</protein>
<gene>
    <name evidence="3" type="ORF">GCM10009681_37200</name>
</gene>
<dbReference type="SUPFAM" id="SSF52402">
    <property type="entry name" value="Adenine nucleotide alpha hydrolases-like"/>
    <property type="match status" value="2"/>
</dbReference>
<dbReference type="InterPro" id="IPR006016">
    <property type="entry name" value="UspA"/>
</dbReference>
<feature type="domain" description="UspA" evidence="2">
    <location>
        <begin position="8"/>
        <end position="141"/>
    </location>
</feature>
<feature type="domain" description="UspA" evidence="2">
    <location>
        <begin position="155"/>
        <end position="292"/>
    </location>
</feature>
<dbReference type="InterPro" id="IPR006015">
    <property type="entry name" value="Universal_stress_UspA"/>
</dbReference>
<dbReference type="InterPro" id="IPR014729">
    <property type="entry name" value="Rossmann-like_a/b/a_fold"/>
</dbReference>
<dbReference type="PANTHER" id="PTHR31964">
    <property type="entry name" value="ADENINE NUCLEOTIDE ALPHA HYDROLASES-LIKE SUPERFAMILY PROTEIN"/>
    <property type="match status" value="1"/>
</dbReference>
<evidence type="ECO:0000313" key="4">
    <source>
        <dbReference type="Proteomes" id="UP001500655"/>
    </source>
</evidence>